<evidence type="ECO:0000259" key="8">
    <source>
        <dbReference type="PROSITE" id="PS50030"/>
    </source>
</evidence>
<evidence type="ECO:0000256" key="1">
    <source>
        <dbReference type="ARBA" id="ARBA00004419"/>
    </source>
</evidence>
<dbReference type="VEuPathDB" id="FungiDB:AeMF1_012057"/>
<dbReference type="PROSITE" id="PS50030">
    <property type="entry name" value="UBA"/>
    <property type="match status" value="1"/>
</dbReference>
<feature type="region of interest" description="Disordered" evidence="7">
    <location>
        <begin position="297"/>
        <end position="381"/>
    </location>
</feature>
<feature type="compositionally biased region" description="Basic residues" evidence="7">
    <location>
        <begin position="320"/>
        <end position="371"/>
    </location>
</feature>
<protein>
    <recommendedName>
        <fullName evidence="12">ZZ-type domain-containing protein</fullName>
    </recommendedName>
</protein>
<dbReference type="CDD" id="cd05992">
    <property type="entry name" value="PB1"/>
    <property type="match status" value="1"/>
</dbReference>
<dbReference type="SUPFAM" id="SSF54277">
    <property type="entry name" value="CAD &amp; PB1 domains"/>
    <property type="match status" value="1"/>
</dbReference>
<dbReference type="Pfam" id="PF00569">
    <property type="entry name" value="ZZ"/>
    <property type="match status" value="2"/>
</dbReference>
<dbReference type="GO" id="GO:0008270">
    <property type="term" value="F:zinc ion binding"/>
    <property type="evidence" value="ECO:0007669"/>
    <property type="project" value="UniProtKB-KW"/>
</dbReference>
<evidence type="ECO:0000256" key="3">
    <source>
        <dbReference type="ARBA" id="ARBA00022771"/>
    </source>
</evidence>
<evidence type="ECO:0008006" key="12">
    <source>
        <dbReference type="Google" id="ProtNLM"/>
    </source>
</evidence>
<evidence type="ECO:0000256" key="2">
    <source>
        <dbReference type="ARBA" id="ARBA00022723"/>
    </source>
</evidence>
<dbReference type="SMART" id="SM00291">
    <property type="entry name" value="ZnF_ZZ"/>
    <property type="match status" value="3"/>
</dbReference>
<feature type="compositionally biased region" description="Acidic residues" evidence="7">
    <location>
        <begin position="678"/>
        <end position="691"/>
    </location>
</feature>
<dbReference type="InterPro" id="IPR013783">
    <property type="entry name" value="Ig-like_fold"/>
</dbReference>
<evidence type="ECO:0000313" key="10">
    <source>
        <dbReference type="EMBL" id="KAF0744408.1"/>
    </source>
</evidence>
<dbReference type="Proteomes" id="UP000481153">
    <property type="component" value="Unassembled WGS sequence"/>
</dbReference>
<keyword evidence="4" id="KW-0862">Zinc</keyword>
<feature type="domain" description="ZZ-type" evidence="9">
    <location>
        <begin position="169"/>
        <end position="222"/>
    </location>
</feature>
<feature type="region of interest" description="Disordered" evidence="7">
    <location>
        <begin position="670"/>
        <end position="693"/>
    </location>
</feature>
<organism evidence="10 11">
    <name type="scientific">Aphanomyces euteiches</name>
    <dbReference type="NCBI Taxonomy" id="100861"/>
    <lineage>
        <taxon>Eukaryota</taxon>
        <taxon>Sar</taxon>
        <taxon>Stramenopiles</taxon>
        <taxon>Oomycota</taxon>
        <taxon>Saprolegniomycetes</taxon>
        <taxon>Saprolegniales</taxon>
        <taxon>Verrucalvaceae</taxon>
        <taxon>Aphanomyces</taxon>
    </lineage>
</organism>
<evidence type="ECO:0000256" key="7">
    <source>
        <dbReference type="SAM" id="MobiDB-lite"/>
    </source>
</evidence>
<dbReference type="InterPro" id="IPR032350">
    <property type="entry name" value="Nbr1_FW"/>
</dbReference>
<dbReference type="GO" id="GO:0005776">
    <property type="term" value="C:autophagosome"/>
    <property type="evidence" value="ECO:0007669"/>
    <property type="project" value="UniProtKB-SubCell"/>
</dbReference>
<dbReference type="PANTHER" id="PTHR20930">
    <property type="entry name" value="OVARIAN CARCINOMA ANTIGEN CA125-RELATED"/>
    <property type="match status" value="1"/>
</dbReference>
<dbReference type="SUPFAM" id="SSF57850">
    <property type="entry name" value="RING/U-box"/>
    <property type="match status" value="3"/>
</dbReference>
<dbReference type="GO" id="GO:0031410">
    <property type="term" value="C:cytoplasmic vesicle"/>
    <property type="evidence" value="ECO:0007669"/>
    <property type="project" value="UniProtKB-KW"/>
</dbReference>
<dbReference type="Gene3D" id="3.30.60.90">
    <property type="match status" value="3"/>
</dbReference>
<dbReference type="PANTHER" id="PTHR20930:SF0">
    <property type="entry name" value="PROTEIN ILRUN"/>
    <property type="match status" value="1"/>
</dbReference>
<comment type="caution">
    <text evidence="10">The sequence shown here is derived from an EMBL/GenBank/DDBJ whole genome shotgun (WGS) entry which is preliminary data.</text>
</comment>
<evidence type="ECO:0000313" key="11">
    <source>
        <dbReference type="Proteomes" id="UP000481153"/>
    </source>
</evidence>
<proteinExistence type="predicted"/>
<dbReference type="CDD" id="cd14947">
    <property type="entry name" value="NBR1_like"/>
    <property type="match status" value="1"/>
</dbReference>
<dbReference type="InterPro" id="IPR009060">
    <property type="entry name" value="UBA-like_sf"/>
</dbReference>
<feature type="domain" description="ZZ-type" evidence="9">
    <location>
        <begin position="230"/>
        <end position="283"/>
    </location>
</feature>
<accession>A0A6G0XVC6</accession>
<reference evidence="10 11" key="1">
    <citation type="submission" date="2019-07" db="EMBL/GenBank/DDBJ databases">
        <title>Genomics analysis of Aphanomyces spp. identifies a new class of oomycete effector associated with host adaptation.</title>
        <authorList>
            <person name="Gaulin E."/>
        </authorList>
    </citation>
    <scope>NUCLEOTIDE SEQUENCE [LARGE SCALE GENOMIC DNA]</scope>
    <source>
        <strain evidence="10 11">ATCC 201684</strain>
    </source>
</reference>
<dbReference type="CDD" id="cd02340">
    <property type="entry name" value="ZZ_NBR1_like"/>
    <property type="match status" value="1"/>
</dbReference>
<dbReference type="Pfam" id="PF00564">
    <property type="entry name" value="PB1"/>
    <property type="match status" value="1"/>
</dbReference>
<dbReference type="Pfam" id="PF16158">
    <property type="entry name" value="N_BRCA1_IG"/>
    <property type="match status" value="1"/>
</dbReference>
<feature type="domain" description="UBA" evidence="8">
    <location>
        <begin position="729"/>
        <end position="772"/>
    </location>
</feature>
<dbReference type="SUPFAM" id="SSF46934">
    <property type="entry name" value="UBA-like"/>
    <property type="match status" value="1"/>
</dbReference>
<dbReference type="AlphaFoldDB" id="A0A6G0XVC6"/>
<evidence type="ECO:0000256" key="6">
    <source>
        <dbReference type="PROSITE-ProRule" id="PRU00228"/>
    </source>
</evidence>
<dbReference type="Gene3D" id="1.10.8.10">
    <property type="entry name" value="DNA helicase RuvA subunit, C-terminal domain"/>
    <property type="match status" value="1"/>
</dbReference>
<keyword evidence="2" id="KW-0479">Metal-binding</keyword>
<sequence length="772" mass="86807">MKFALTTNDTSVKVDACDFEFVRANATAFLNVDGTACVYTYTDSEGDVVTIKNQTDLDAAITYMQGEGLDTLQIYVKTAEEPNVAAIPEPTPAPAAPQVNARRVAEENTIPNVVHSRRVCDGCNMYPIVGLRHRSTKNNTMDFCTACAIKPQWQSYGPFELFDYELPTHDGVTCDGCNMTPLEGVRYKSTVVDDFDLCASCEASGKWAATHEPFIKYTNPKKVTRPDNIHENIICDGCNVRPIVGARFKSALVKNFDVCEACERTGKWNLSHGPFLKIYTRQQAPVALYVATNQEENVQSQEDFASRVHGHPPPPPPFHPGHHPHHHHPHHPPHHHPHPHHHHDHHGHHPFHPPFHPGHHPHHHHGHHGHHGDHGAWKKDKSEFCKQKREFWKKHTEEQKAQWKQQRQAAKEQWKQNKGEWKARWKQGKDAWKAHWQQESAEEAQFQPYDFSEVVDEMKEHIKQHLTPERVASVQDAMKAFLPPEVFEEVKACSDEWLKSVTEDDKLTSKFVADVTIPDGTVCYPNENLTKQWRIKNNGEVAWPAGTTVQMVGGVSMASEDSVAVPSLAPGADCVVEISMKAPSTAGRHVSFFRLTTPEGNRFGHRFWVDVVVDSEMAQVVDANFADNSDVEIPLATLVVEEKPATILVKEEVAMEDINEAVVHISVEAKHEEAPKEEAEEEESEEDDTEEYQAHDEEYVALSSVSSVSSMSSVSEDDALEAAADALVEAQDEFATELSMLHAMGFDDEERLRGLLVQHDGDLEKVLEQLLQ</sequence>
<evidence type="ECO:0000256" key="4">
    <source>
        <dbReference type="ARBA" id="ARBA00022833"/>
    </source>
</evidence>
<keyword evidence="11" id="KW-1185">Reference proteome</keyword>
<dbReference type="InterPro" id="IPR043145">
    <property type="entry name" value="Znf_ZZ_sf"/>
</dbReference>
<keyword evidence="3 6" id="KW-0863">Zinc-finger</keyword>
<dbReference type="EMBL" id="VJMJ01000009">
    <property type="protein sequence ID" value="KAF0744408.1"/>
    <property type="molecule type" value="Genomic_DNA"/>
</dbReference>
<dbReference type="Gene3D" id="3.10.20.90">
    <property type="entry name" value="Phosphatidylinositol 3-kinase Catalytic Subunit, Chain A, domain 1"/>
    <property type="match status" value="1"/>
</dbReference>
<keyword evidence="5" id="KW-0968">Cytoplasmic vesicle</keyword>
<comment type="subcellular location">
    <subcellularLocation>
        <location evidence="1">Cytoplasmic vesicle</location>
        <location evidence="1">Autophagosome</location>
    </subcellularLocation>
</comment>
<dbReference type="InterPro" id="IPR015940">
    <property type="entry name" value="UBA"/>
</dbReference>
<dbReference type="Gene3D" id="2.60.40.10">
    <property type="entry name" value="Immunoglobulins"/>
    <property type="match status" value="1"/>
</dbReference>
<dbReference type="PROSITE" id="PS50135">
    <property type="entry name" value="ZF_ZZ_2"/>
    <property type="match status" value="2"/>
</dbReference>
<gene>
    <name evidence="10" type="ORF">Ae201684_000889</name>
</gene>
<dbReference type="InterPro" id="IPR000433">
    <property type="entry name" value="Znf_ZZ"/>
</dbReference>
<evidence type="ECO:0000259" key="9">
    <source>
        <dbReference type="PROSITE" id="PS50135"/>
    </source>
</evidence>
<evidence type="ECO:0000256" key="5">
    <source>
        <dbReference type="ARBA" id="ARBA00023329"/>
    </source>
</evidence>
<feature type="compositionally biased region" description="Basic and acidic residues" evidence="7">
    <location>
        <begin position="372"/>
        <end position="381"/>
    </location>
</feature>
<dbReference type="InterPro" id="IPR000270">
    <property type="entry name" value="PB1_dom"/>
</dbReference>
<name>A0A6G0XVC6_9STRA</name>